<dbReference type="InterPro" id="IPR012951">
    <property type="entry name" value="BBE"/>
</dbReference>
<dbReference type="InterPro" id="IPR050432">
    <property type="entry name" value="FAD-linked_Oxidoreductases_BP"/>
</dbReference>
<dbReference type="AlphaFoldDB" id="A0AAD9SCF8"/>
<feature type="chain" id="PRO_5042241666" description="FAD-binding PCMH-type domain-containing protein" evidence="3">
    <location>
        <begin position="19"/>
        <end position="664"/>
    </location>
</feature>
<dbReference type="GO" id="GO:0071949">
    <property type="term" value="F:FAD binding"/>
    <property type="evidence" value="ECO:0007669"/>
    <property type="project" value="InterPro"/>
</dbReference>
<dbReference type="InterPro" id="IPR036318">
    <property type="entry name" value="FAD-bd_PCMH-like_sf"/>
</dbReference>
<dbReference type="SUPFAM" id="SSF56176">
    <property type="entry name" value="FAD-binding/transporter-associated domain-like"/>
    <property type="match status" value="1"/>
</dbReference>
<evidence type="ECO:0000313" key="5">
    <source>
        <dbReference type="EMBL" id="KAK2604293.1"/>
    </source>
</evidence>
<keyword evidence="6" id="KW-1185">Reference proteome</keyword>
<organism evidence="5 6">
    <name type="scientific">Phomopsis amygdali</name>
    <name type="common">Fusicoccum amygdali</name>
    <dbReference type="NCBI Taxonomy" id="1214568"/>
    <lineage>
        <taxon>Eukaryota</taxon>
        <taxon>Fungi</taxon>
        <taxon>Dikarya</taxon>
        <taxon>Ascomycota</taxon>
        <taxon>Pezizomycotina</taxon>
        <taxon>Sordariomycetes</taxon>
        <taxon>Sordariomycetidae</taxon>
        <taxon>Diaporthales</taxon>
        <taxon>Diaporthaceae</taxon>
        <taxon>Diaporthe</taxon>
    </lineage>
</organism>
<evidence type="ECO:0000256" key="1">
    <source>
        <dbReference type="ARBA" id="ARBA00005466"/>
    </source>
</evidence>
<dbReference type="Proteomes" id="UP001265746">
    <property type="component" value="Unassembled WGS sequence"/>
</dbReference>
<dbReference type="PANTHER" id="PTHR13878">
    <property type="entry name" value="GULONOLACTONE OXIDASE"/>
    <property type="match status" value="1"/>
</dbReference>
<accession>A0AAD9SCF8</accession>
<sequence length="664" mass="72130">MARSITLVIVQLVASAVAQITSPDAADTTAFSPAVQDVTDTVAASGVGYFPYEKSQLTPEVISNLTSYLATQNTSDANAVIFNFANASDASLSKRHRTCKVFPGDAWWPSKLVWRLFDLFLGGALIEGVPAAAVCYPDWPQYDEAKCADLDVSWTNPAWRAAQPTEVDWPIFEGMSCLPPDLGDFLSRPNSTCELGGMPAYVVNVTNVAQIQLAVNFARNLNLRLNIKNSGHDFNAKSTGGGSLSVWTLHLQDIEFLGHDYQSSSGAKGPAFKVGAGITTKQIYDAAHEQGLMVVGGIARTIGLAGGYTAGGGNGPLINRYGVAADQVLSMEVVLPDGSFVSADENTNPDLFFALRGGGGSTWGVVTSLVIRAYEDTTISTLSYSFGSGVDEETFWTAMDAFWQQFTTWPEAGIWSYFSIACADVVNCTFSMAPQVAPGMNKSELEGHNAAFFANLSSLGITVDDASYNEYSGFLEMFDTTFLDTTNTAGYWYFHSTSRFFPEKNWETPEKFAQQSAAIRNTTQSRGSFTGYNSRPGVNSAISQDNAVNPAWRKGLIFGMGNVVYGYNDTLEEMAAANKQMVDAYAGWRAVSDGTYLNEADINEPNWQQSFYGDNYDRLYSLKQRYDPWGVLYATGAVGSEDWYVTDQIVYFPTANGRLCPVGS</sequence>
<gene>
    <name evidence="5" type="ORF">N8I77_007236</name>
</gene>
<dbReference type="PROSITE" id="PS51387">
    <property type="entry name" value="FAD_PCMH"/>
    <property type="match status" value="1"/>
</dbReference>
<dbReference type="Pfam" id="PF08031">
    <property type="entry name" value="BBE"/>
    <property type="match status" value="1"/>
</dbReference>
<keyword evidence="3" id="KW-0732">Signal</keyword>
<name>A0AAD9SCF8_PHOAM</name>
<protein>
    <recommendedName>
        <fullName evidence="4">FAD-binding PCMH-type domain-containing protein</fullName>
    </recommendedName>
</protein>
<feature type="signal peptide" evidence="3">
    <location>
        <begin position="1"/>
        <end position="18"/>
    </location>
</feature>
<dbReference type="EMBL" id="JAUJFL010000004">
    <property type="protein sequence ID" value="KAK2604293.1"/>
    <property type="molecule type" value="Genomic_DNA"/>
</dbReference>
<evidence type="ECO:0000256" key="2">
    <source>
        <dbReference type="ARBA" id="ARBA00023002"/>
    </source>
</evidence>
<comment type="caution">
    <text evidence="5">The sequence shown here is derived from an EMBL/GenBank/DDBJ whole genome shotgun (WGS) entry which is preliminary data.</text>
</comment>
<dbReference type="Pfam" id="PF01565">
    <property type="entry name" value="FAD_binding_4"/>
    <property type="match status" value="1"/>
</dbReference>
<dbReference type="InterPro" id="IPR006094">
    <property type="entry name" value="Oxid_FAD_bind_N"/>
</dbReference>
<reference evidence="5" key="1">
    <citation type="submission" date="2023-06" db="EMBL/GenBank/DDBJ databases">
        <authorList>
            <person name="Noh H."/>
        </authorList>
    </citation>
    <scope>NUCLEOTIDE SEQUENCE</scope>
    <source>
        <strain evidence="5">DUCC20226</strain>
    </source>
</reference>
<dbReference type="Gene3D" id="3.30.465.10">
    <property type="match status" value="2"/>
</dbReference>
<evidence type="ECO:0000313" key="6">
    <source>
        <dbReference type="Proteomes" id="UP001265746"/>
    </source>
</evidence>
<evidence type="ECO:0000256" key="3">
    <source>
        <dbReference type="SAM" id="SignalP"/>
    </source>
</evidence>
<comment type="similarity">
    <text evidence="1">Belongs to the oxygen-dependent FAD-linked oxidoreductase family.</text>
</comment>
<dbReference type="InterPro" id="IPR016169">
    <property type="entry name" value="FAD-bd_PCMH_sub2"/>
</dbReference>
<feature type="domain" description="FAD-binding PCMH-type" evidence="4">
    <location>
        <begin position="195"/>
        <end position="376"/>
    </location>
</feature>
<dbReference type="InterPro" id="IPR016166">
    <property type="entry name" value="FAD-bd_PCMH"/>
</dbReference>
<proteinExistence type="inferred from homology"/>
<dbReference type="GO" id="GO:0016491">
    <property type="term" value="F:oxidoreductase activity"/>
    <property type="evidence" value="ECO:0007669"/>
    <property type="project" value="UniProtKB-KW"/>
</dbReference>
<keyword evidence="2" id="KW-0560">Oxidoreductase</keyword>
<dbReference type="PANTHER" id="PTHR13878:SF91">
    <property type="entry name" value="FAD BINDING DOMAIN PROTEIN (AFU_ORTHOLOGUE AFUA_6G12070)-RELATED"/>
    <property type="match status" value="1"/>
</dbReference>
<evidence type="ECO:0000259" key="4">
    <source>
        <dbReference type="PROSITE" id="PS51387"/>
    </source>
</evidence>